<feature type="compositionally biased region" description="Low complexity" evidence="1">
    <location>
        <begin position="227"/>
        <end position="244"/>
    </location>
</feature>
<keyword evidence="2" id="KW-1133">Transmembrane helix</keyword>
<reference evidence="3 4" key="1">
    <citation type="submission" date="2021-01" db="EMBL/GenBank/DDBJ databases">
        <title>Whole genome shotgun sequence of Actinoplanes deccanensis NBRC 13994.</title>
        <authorList>
            <person name="Komaki H."/>
            <person name="Tamura T."/>
        </authorList>
    </citation>
    <scope>NUCLEOTIDE SEQUENCE [LARGE SCALE GENOMIC DNA]</scope>
    <source>
        <strain evidence="3 4">NBRC 13994</strain>
    </source>
</reference>
<accession>A0ABQ3YDM1</accession>
<keyword evidence="2" id="KW-0472">Membrane</keyword>
<organism evidence="3 4">
    <name type="scientific">Paractinoplanes deccanensis</name>
    <dbReference type="NCBI Taxonomy" id="113561"/>
    <lineage>
        <taxon>Bacteria</taxon>
        <taxon>Bacillati</taxon>
        <taxon>Actinomycetota</taxon>
        <taxon>Actinomycetes</taxon>
        <taxon>Micromonosporales</taxon>
        <taxon>Micromonosporaceae</taxon>
        <taxon>Paractinoplanes</taxon>
    </lineage>
</organism>
<name>A0ABQ3YDM1_9ACTN</name>
<proteinExistence type="predicted"/>
<gene>
    <name evidence="3" type="ORF">Ade02nite_67330</name>
</gene>
<comment type="caution">
    <text evidence="3">The sequence shown here is derived from an EMBL/GenBank/DDBJ whole genome shotgun (WGS) entry which is preliminary data.</text>
</comment>
<evidence type="ECO:0000256" key="1">
    <source>
        <dbReference type="SAM" id="MobiDB-lite"/>
    </source>
</evidence>
<dbReference type="EMBL" id="BOMI01000137">
    <property type="protein sequence ID" value="GID78092.1"/>
    <property type="molecule type" value="Genomic_DNA"/>
</dbReference>
<feature type="compositionally biased region" description="Pro residues" evidence="1">
    <location>
        <begin position="205"/>
        <end position="226"/>
    </location>
</feature>
<feature type="compositionally biased region" description="Low complexity" evidence="1">
    <location>
        <begin position="150"/>
        <end position="159"/>
    </location>
</feature>
<feature type="transmembrane region" description="Helical" evidence="2">
    <location>
        <begin position="75"/>
        <end position="96"/>
    </location>
</feature>
<keyword evidence="2" id="KW-0812">Transmembrane</keyword>
<dbReference type="Proteomes" id="UP000609879">
    <property type="component" value="Unassembled WGS sequence"/>
</dbReference>
<keyword evidence="4" id="KW-1185">Reference proteome</keyword>
<evidence type="ECO:0000256" key="2">
    <source>
        <dbReference type="SAM" id="Phobius"/>
    </source>
</evidence>
<evidence type="ECO:0000313" key="3">
    <source>
        <dbReference type="EMBL" id="GID78092.1"/>
    </source>
</evidence>
<feature type="region of interest" description="Disordered" evidence="1">
    <location>
        <begin position="150"/>
        <end position="264"/>
    </location>
</feature>
<sequence length="264" mass="26780">MPEERRDNPMSLLRRTRTELAGAWRSLRYDMGRAPAEPPADGPDVTSTGMSTFGAIPALAEAEPRPVPHRRPRRALAVTAFGTVTVAGAAGAYLAVVNGLGSLLSETPAAADTFPARPAATANARAAAGPAATGQQPSITTRPVLPAEAPAAGTTTAGAPPAPVAGVGGVTAATPPPPPSSVRTIPASPMQTPRRPGRPECHCATPPPVPTPTAPTSSPSPTPSPSPSSSTTVEPSPSETSATPGESVEPSPSWQGRRHRRHND</sequence>
<protein>
    <submittedName>
        <fullName evidence="3">Uncharacterized protein</fullName>
    </submittedName>
</protein>
<evidence type="ECO:0000313" key="4">
    <source>
        <dbReference type="Proteomes" id="UP000609879"/>
    </source>
</evidence>